<dbReference type="AlphaFoldDB" id="A0A0E9Q1U3"/>
<organism evidence="1">
    <name type="scientific">Anguilla anguilla</name>
    <name type="common">European freshwater eel</name>
    <name type="synonym">Muraena anguilla</name>
    <dbReference type="NCBI Taxonomy" id="7936"/>
    <lineage>
        <taxon>Eukaryota</taxon>
        <taxon>Metazoa</taxon>
        <taxon>Chordata</taxon>
        <taxon>Craniata</taxon>
        <taxon>Vertebrata</taxon>
        <taxon>Euteleostomi</taxon>
        <taxon>Actinopterygii</taxon>
        <taxon>Neopterygii</taxon>
        <taxon>Teleostei</taxon>
        <taxon>Anguilliformes</taxon>
        <taxon>Anguillidae</taxon>
        <taxon>Anguilla</taxon>
    </lineage>
</organism>
<reference evidence="1" key="1">
    <citation type="submission" date="2014-11" db="EMBL/GenBank/DDBJ databases">
        <authorList>
            <person name="Amaro Gonzalez C."/>
        </authorList>
    </citation>
    <scope>NUCLEOTIDE SEQUENCE</scope>
</reference>
<protein>
    <submittedName>
        <fullName evidence="1">Uncharacterized protein</fullName>
    </submittedName>
</protein>
<name>A0A0E9Q1U3_ANGAN</name>
<dbReference type="EMBL" id="GBXM01098090">
    <property type="protein sequence ID" value="JAH10487.1"/>
    <property type="molecule type" value="Transcribed_RNA"/>
</dbReference>
<proteinExistence type="predicted"/>
<evidence type="ECO:0000313" key="1">
    <source>
        <dbReference type="EMBL" id="JAH10487.1"/>
    </source>
</evidence>
<reference evidence="1" key="2">
    <citation type="journal article" date="2015" name="Fish Shellfish Immunol.">
        <title>Early steps in the European eel (Anguilla anguilla)-Vibrio vulnificus interaction in the gills: Role of the RtxA13 toxin.</title>
        <authorList>
            <person name="Callol A."/>
            <person name="Pajuelo D."/>
            <person name="Ebbesson L."/>
            <person name="Teles M."/>
            <person name="MacKenzie S."/>
            <person name="Amaro C."/>
        </authorList>
    </citation>
    <scope>NUCLEOTIDE SEQUENCE</scope>
</reference>
<accession>A0A0E9Q1U3</accession>
<sequence>MFLKPPVCNCKVFNLLEEHWS</sequence>